<dbReference type="PANTHER" id="PTHR21600">
    <property type="entry name" value="MITOCHONDRIAL RNA PSEUDOURIDINE SYNTHASE"/>
    <property type="match status" value="1"/>
</dbReference>
<dbReference type="Proteomes" id="UP000034854">
    <property type="component" value="Unassembled WGS sequence"/>
</dbReference>
<dbReference type="PATRIC" id="fig|1618409.3.peg.537"/>
<comment type="similarity">
    <text evidence="1">Belongs to the pseudouridine synthase RluA family.</text>
</comment>
<dbReference type="InterPro" id="IPR006145">
    <property type="entry name" value="PsdUridine_synth_RsuA/RluA"/>
</dbReference>
<dbReference type="AlphaFoldDB" id="A0A0G0UHL1"/>
<dbReference type="GO" id="GO:0003723">
    <property type="term" value="F:RNA binding"/>
    <property type="evidence" value="ECO:0007669"/>
    <property type="project" value="InterPro"/>
</dbReference>
<evidence type="ECO:0000259" key="2">
    <source>
        <dbReference type="Pfam" id="PF00849"/>
    </source>
</evidence>
<protein>
    <submittedName>
        <fullName evidence="3">Pseudouridine synthase</fullName>
    </submittedName>
</protein>
<dbReference type="SUPFAM" id="SSF55120">
    <property type="entry name" value="Pseudouridine synthase"/>
    <property type="match status" value="1"/>
</dbReference>
<dbReference type="Gene3D" id="3.30.2350.10">
    <property type="entry name" value="Pseudouridine synthase"/>
    <property type="match status" value="1"/>
</dbReference>
<evidence type="ECO:0000313" key="3">
    <source>
        <dbReference type="EMBL" id="KKR87016.1"/>
    </source>
</evidence>
<name>A0A0G0UHL1_9BACT</name>
<dbReference type="InterPro" id="IPR020103">
    <property type="entry name" value="PsdUridine_synth_cat_dom_sf"/>
</dbReference>
<evidence type="ECO:0000313" key="4">
    <source>
        <dbReference type="Proteomes" id="UP000034854"/>
    </source>
</evidence>
<dbReference type="CDD" id="cd02869">
    <property type="entry name" value="PseudoU_synth_RluA_like"/>
    <property type="match status" value="1"/>
</dbReference>
<feature type="domain" description="Pseudouridine synthase RsuA/RluA-like" evidence="2">
    <location>
        <begin position="11"/>
        <end position="209"/>
    </location>
</feature>
<organism evidence="3 4">
    <name type="scientific">Candidatus Curtissbacteria bacterium GW2011_GWA1_41_11</name>
    <dbReference type="NCBI Taxonomy" id="1618409"/>
    <lineage>
        <taxon>Bacteria</taxon>
        <taxon>Candidatus Curtissiibacteriota</taxon>
    </lineage>
</organism>
<reference evidence="3 4" key="1">
    <citation type="journal article" date="2015" name="Nature">
        <title>rRNA introns, odd ribosomes, and small enigmatic genomes across a large radiation of phyla.</title>
        <authorList>
            <person name="Brown C.T."/>
            <person name="Hug L.A."/>
            <person name="Thomas B.C."/>
            <person name="Sharon I."/>
            <person name="Castelle C.J."/>
            <person name="Singh A."/>
            <person name="Wilkins M.J."/>
            <person name="Williams K.H."/>
            <person name="Banfield J.F."/>
        </authorList>
    </citation>
    <scope>NUCLEOTIDE SEQUENCE [LARGE SCALE GENOMIC DNA]</scope>
</reference>
<dbReference type="PROSITE" id="PS01129">
    <property type="entry name" value="PSI_RLU"/>
    <property type="match status" value="1"/>
</dbReference>
<dbReference type="InterPro" id="IPR006224">
    <property type="entry name" value="PsdUridine_synth_RluA-like_CS"/>
</dbReference>
<gene>
    <name evidence="3" type="ORF">UU34_C0008G0040</name>
</gene>
<accession>A0A0G0UHL1</accession>
<dbReference type="Pfam" id="PF00849">
    <property type="entry name" value="PseudoU_synth_2"/>
    <property type="match status" value="1"/>
</dbReference>
<comment type="caution">
    <text evidence="3">The sequence shown here is derived from an EMBL/GenBank/DDBJ whole genome shotgun (WGS) entry which is preliminary data.</text>
</comment>
<dbReference type="EMBL" id="LCAG01000008">
    <property type="protein sequence ID" value="KKR87016.1"/>
    <property type="molecule type" value="Genomic_DNA"/>
</dbReference>
<dbReference type="PANTHER" id="PTHR21600:SF87">
    <property type="entry name" value="RNA PSEUDOURIDYLATE SYNTHASE DOMAIN-CONTAINING PROTEIN 1"/>
    <property type="match status" value="1"/>
</dbReference>
<sequence>MKFGKVFEDENVLVVNKPSGLVVNRSETTREETLQDQLSDYFQLSKGDLGIGDRVGIVHRLDRETSGLLVVAKKQKVFDFLQKQFKARNVKKEYIALVHGEVKNDTGSITAQIGRIGKFGKFGIVHKSNLRGSRINNLVGLESGGRDSVTRYEVIKEHKFDDKKFENILHEKNFTKSRINYLNNHGREYALLKIMPLTGRTHQIRVHLKSIGHPVVSDRIYSPTKLLKFDLSWCPRLFLHASFLGFKISKTKSPLSFRLDLPKELKSAILNLS</sequence>
<proteinExistence type="inferred from homology"/>
<evidence type="ECO:0000256" key="1">
    <source>
        <dbReference type="ARBA" id="ARBA00010876"/>
    </source>
</evidence>
<dbReference type="GO" id="GO:0009982">
    <property type="term" value="F:pseudouridine synthase activity"/>
    <property type="evidence" value="ECO:0007669"/>
    <property type="project" value="InterPro"/>
</dbReference>
<dbReference type="GO" id="GO:0140098">
    <property type="term" value="F:catalytic activity, acting on RNA"/>
    <property type="evidence" value="ECO:0007669"/>
    <property type="project" value="UniProtKB-ARBA"/>
</dbReference>
<dbReference type="GO" id="GO:0000455">
    <property type="term" value="P:enzyme-directed rRNA pseudouridine synthesis"/>
    <property type="evidence" value="ECO:0007669"/>
    <property type="project" value="TreeGrafter"/>
</dbReference>
<dbReference type="InterPro" id="IPR050188">
    <property type="entry name" value="RluA_PseudoU_synthase"/>
</dbReference>